<keyword evidence="3" id="KW-0479">Metal-binding</keyword>
<evidence type="ECO:0000256" key="4">
    <source>
        <dbReference type="ARBA" id="ARBA00022851"/>
    </source>
</evidence>
<sequence length="141" mass="15407">MNRPVSASLGNDIRKEWVPLVSTRRVPATTQQKKKRVWSVHSYNETPINPGHLQTTSTQSTALYLLNLLSVLKTINMSSCGNCDCADKSQCVKKGNSYGIVITETEKSYFDEVVEAPATMEHDGKCKCAANCTCAGCNCGK</sequence>
<organism evidence="6 7">
    <name type="scientific">Dioscorea zingiberensis</name>
    <dbReference type="NCBI Taxonomy" id="325984"/>
    <lineage>
        <taxon>Eukaryota</taxon>
        <taxon>Viridiplantae</taxon>
        <taxon>Streptophyta</taxon>
        <taxon>Embryophyta</taxon>
        <taxon>Tracheophyta</taxon>
        <taxon>Spermatophyta</taxon>
        <taxon>Magnoliopsida</taxon>
        <taxon>Liliopsida</taxon>
        <taxon>Dioscoreales</taxon>
        <taxon>Dioscoreaceae</taxon>
        <taxon>Dioscorea</taxon>
    </lineage>
</organism>
<evidence type="ECO:0000256" key="2">
    <source>
        <dbReference type="ARBA" id="ARBA00005802"/>
    </source>
</evidence>
<reference evidence="6" key="1">
    <citation type="submission" date="2021-03" db="EMBL/GenBank/DDBJ databases">
        <authorList>
            <person name="Li Z."/>
            <person name="Yang C."/>
        </authorList>
    </citation>
    <scope>NUCLEOTIDE SEQUENCE</scope>
    <source>
        <strain evidence="6">Dzin_1.0</strain>
        <tissue evidence="6">Leaf</tissue>
    </source>
</reference>
<dbReference type="GO" id="GO:0008270">
    <property type="term" value="F:zinc ion binding"/>
    <property type="evidence" value="ECO:0007669"/>
    <property type="project" value="InterPro"/>
</dbReference>
<comment type="function">
    <text evidence="1">Metallothioneins have a high content of cysteine residues that bind various heavy metals.</text>
</comment>
<accession>A0A9D5H628</accession>
<dbReference type="AlphaFoldDB" id="A0A9D5H628"/>
<dbReference type="PANTHER" id="PTHR33357">
    <property type="entry name" value="METALLOTHIONEIN-LIKE PROTEIN 3"/>
    <property type="match status" value="1"/>
</dbReference>
<keyword evidence="4" id="KW-0480">Metal-thiolate cluster</keyword>
<evidence type="ECO:0000256" key="1">
    <source>
        <dbReference type="ARBA" id="ARBA00002568"/>
    </source>
</evidence>
<name>A0A9D5H628_9LILI</name>
<keyword evidence="7" id="KW-1185">Reference proteome</keyword>
<dbReference type="Proteomes" id="UP001085076">
    <property type="component" value="Miscellaneous, Linkage group lg08"/>
</dbReference>
<reference evidence="6" key="2">
    <citation type="journal article" date="2022" name="Hortic Res">
        <title>The genome of Dioscorea zingiberensis sheds light on the biosynthesis, origin and evolution of the medicinally important diosgenin saponins.</title>
        <authorList>
            <person name="Li Y."/>
            <person name="Tan C."/>
            <person name="Li Z."/>
            <person name="Guo J."/>
            <person name="Li S."/>
            <person name="Chen X."/>
            <person name="Wang C."/>
            <person name="Dai X."/>
            <person name="Yang H."/>
            <person name="Song W."/>
            <person name="Hou L."/>
            <person name="Xu J."/>
            <person name="Tong Z."/>
            <person name="Xu A."/>
            <person name="Yuan X."/>
            <person name="Wang W."/>
            <person name="Yang Q."/>
            <person name="Chen L."/>
            <person name="Sun Z."/>
            <person name="Wang K."/>
            <person name="Pan B."/>
            <person name="Chen J."/>
            <person name="Bao Y."/>
            <person name="Liu F."/>
            <person name="Qi X."/>
            <person name="Gang D.R."/>
            <person name="Wen J."/>
            <person name="Li J."/>
        </authorList>
    </citation>
    <scope>NUCLEOTIDE SEQUENCE</scope>
    <source>
        <strain evidence="6">Dzin_1.0</strain>
    </source>
</reference>
<evidence type="ECO:0000313" key="6">
    <source>
        <dbReference type="EMBL" id="KAJ0964819.1"/>
    </source>
</evidence>
<evidence type="ECO:0000313" key="7">
    <source>
        <dbReference type="Proteomes" id="UP001085076"/>
    </source>
</evidence>
<evidence type="ECO:0000313" key="5">
    <source>
        <dbReference type="EMBL" id="KAJ0964812.1"/>
    </source>
</evidence>
<dbReference type="EMBL" id="JAGGNH010000008">
    <property type="protein sequence ID" value="KAJ0964812.1"/>
    <property type="molecule type" value="Genomic_DNA"/>
</dbReference>
<dbReference type="OrthoDB" id="739871at2759"/>
<dbReference type="EMBL" id="JAGGNH010000008">
    <property type="protein sequence ID" value="KAJ0964819.1"/>
    <property type="molecule type" value="Genomic_DNA"/>
</dbReference>
<evidence type="ECO:0000256" key="3">
    <source>
        <dbReference type="ARBA" id="ARBA00022723"/>
    </source>
</evidence>
<protein>
    <recommendedName>
        <fullName evidence="8">Metallothionein-like protein type 3</fullName>
    </recommendedName>
</protein>
<dbReference type="InterPro" id="IPR044671">
    <property type="entry name" value="MT3"/>
</dbReference>
<proteinExistence type="inferred from homology"/>
<comment type="caution">
    <text evidence="6">The sequence shown here is derived from an EMBL/GenBank/DDBJ whole genome shotgun (WGS) entry which is preliminary data.</text>
</comment>
<evidence type="ECO:0008006" key="8">
    <source>
        <dbReference type="Google" id="ProtNLM"/>
    </source>
</evidence>
<dbReference type="GO" id="GO:0005507">
    <property type="term" value="F:copper ion binding"/>
    <property type="evidence" value="ECO:0007669"/>
    <property type="project" value="InterPro"/>
</dbReference>
<dbReference type="GO" id="GO:0006878">
    <property type="term" value="P:intracellular copper ion homeostasis"/>
    <property type="evidence" value="ECO:0007669"/>
    <property type="project" value="InterPro"/>
</dbReference>
<dbReference type="PANTHER" id="PTHR33357:SF3">
    <property type="entry name" value="METALLOTHIONEIN-LIKE PROTEIN 3"/>
    <property type="match status" value="1"/>
</dbReference>
<comment type="similarity">
    <text evidence="2">Belongs to the metallothionein superfamily. Type 15 family.</text>
</comment>
<gene>
    <name evidence="5" type="ORF">J5N97_025950</name>
    <name evidence="6" type="ORF">J5N97_025957</name>
</gene>